<evidence type="ECO:0000313" key="1">
    <source>
        <dbReference type="EMBL" id="KOX70842.1"/>
    </source>
</evidence>
<name>A0A0N0BDR8_9HYME</name>
<protein>
    <submittedName>
        <fullName evidence="1">Uncharacterized protein</fullName>
    </submittedName>
</protein>
<keyword evidence="2" id="KW-1185">Reference proteome</keyword>
<proteinExistence type="predicted"/>
<evidence type="ECO:0000313" key="2">
    <source>
        <dbReference type="Proteomes" id="UP000053105"/>
    </source>
</evidence>
<dbReference type="AlphaFoldDB" id="A0A0N0BDR8"/>
<sequence length="73" mass="7993">MVGARSCTCVCSAGECPPLLGFGWDFLVNPSFTLVPPSSPELFAAVVSSVQRGGRETRRKRGSVEVYEREWND</sequence>
<gene>
    <name evidence="1" type="ORF">WN51_02266</name>
</gene>
<accession>A0A0N0BDR8</accession>
<reference evidence="1 2" key="1">
    <citation type="submission" date="2015-07" db="EMBL/GenBank/DDBJ databases">
        <title>The genome of Melipona quadrifasciata.</title>
        <authorList>
            <person name="Pan H."/>
            <person name="Kapheim K."/>
        </authorList>
    </citation>
    <scope>NUCLEOTIDE SEQUENCE [LARGE SCALE GENOMIC DNA]</scope>
    <source>
        <strain evidence="1">0111107301</strain>
        <tissue evidence="1">Whole body</tissue>
    </source>
</reference>
<organism evidence="1 2">
    <name type="scientific">Melipona quadrifasciata</name>
    <dbReference type="NCBI Taxonomy" id="166423"/>
    <lineage>
        <taxon>Eukaryota</taxon>
        <taxon>Metazoa</taxon>
        <taxon>Ecdysozoa</taxon>
        <taxon>Arthropoda</taxon>
        <taxon>Hexapoda</taxon>
        <taxon>Insecta</taxon>
        <taxon>Pterygota</taxon>
        <taxon>Neoptera</taxon>
        <taxon>Endopterygota</taxon>
        <taxon>Hymenoptera</taxon>
        <taxon>Apocrita</taxon>
        <taxon>Aculeata</taxon>
        <taxon>Apoidea</taxon>
        <taxon>Anthophila</taxon>
        <taxon>Apidae</taxon>
        <taxon>Melipona</taxon>
    </lineage>
</organism>
<dbReference type="Proteomes" id="UP000053105">
    <property type="component" value="Unassembled WGS sequence"/>
</dbReference>
<dbReference type="EMBL" id="KQ435851">
    <property type="protein sequence ID" value="KOX70842.1"/>
    <property type="molecule type" value="Genomic_DNA"/>
</dbReference>